<evidence type="ECO:0000256" key="3">
    <source>
        <dbReference type="ARBA" id="ARBA00022448"/>
    </source>
</evidence>
<evidence type="ECO:0000313" key="12">
    <source>
        <dbReference type="EMBL" id="KAK2178118.1"/>
    </source>
</evidence>
<proteinExistence type="inferred from homology"/>
<evidence type="ECO:0008006" key="14">
    <source>
        <dbReference type="Google" id="ProtNLM"/>
    </source>
</evidence>
<sequence>MSYGEPLADPALQKQLLTGAYIPCINDFAAGCLGGCAGLVFGHPFDTVKVRQHTYTGPKITIAQCARQTLSNEGVYGFFKGLAFPLAAVGLLNSIFFGVYGLTLRVLSTGRNREEKGIPYYRDIFIAGAFAGAVQAIPACPIELVKVRLQVQKGGLKVKVKYLRRRLLLKCHAI</sequence>
<comment type="subcellular location">
    <subcellularLocation>
        <location evidence="1">Mitochondrion membrane</location>
        <topology evidence="1">Multi-pass membrane protein</topology>
    </subcellularLocation>
</comment>
<name>A0AAD9NRJ8_RIDPI</name>
<dbReference type="InterPro" id="IPR023395">
    <property type="entry name" value="MCP_dom_sf"/>
</dbReference>
<dbReference type="AlphaFoldDB" id="A0AAD9NRJ8"/>
<feature type="repeat" description="Solcar" evidence="9">
    <location>
        <begin position="22"/>
        <end position="106"/>
    </location>
</feature>
<dbReference type="EMBL" id="JAODUO010000561">
    <property type="protein sequence ID" value="KAK2178118.1"/>
    <property type="molecule type" value="Genomic_DNA"/>
</dbReference>
<dbReference type="Proteomes" id="UP001209878">
    <property type="component" value="Unassembled WGS sequence"/>
</dbReference>
<accession>A0AAD9NRJ8</accession>
<comment type="similarity">
    <text evidence="2 10">Belongs to the mitochondrial carrier (TC 2.A.29) family.</text>
</comment>
<dbReference type="PROSITE" id="PS50920">
    <property type="entry name" value="SOLCAR"/>
    <property type="match status" value="1"/>
</dbReference>
<keyword evidence="8 9" id="KW-0472">Membrane</keyword>
<keyword evidence="5" id="KW-0677">Repeat</keyword>
<evidence type="ECO:0000313" key="13">
    <source>
        <dbReference type="Proteomes" id="UP001209878"/>
    </source>
</evidence>
<dbReference type="GO" id="GO:0031966">
    <property type="term" value="C:mitochondrial membrane"/>
    <property type="evidence" value="ECO:0007669"/>
    <property type="project" value="UniProtKB-SubCell"/>
</dbReference>
<keyword evidence="4 9" id="KW-0812">Transmembrane</keyword>
<protein>
    <recommendedName>
        <fullName evidence="14">Mitochondrial carrier protein</fullName>
    </recommendedName>
</protein>
<dbReference type="Pfam" id="PF00153">
    <property type="entry name" value="Mito_carr"/>
    <property type="match status" value="2"/>
</dbReference>
<evidence type="ECO:0000256" key="7">
    <source>
        <dbReference type="ARBA" id="ARBA00023128"/>
    </source>
</evidence>
<dbReference type="PANTHER" id="PTHR45624">
    <property type="entry name" value="MITOCHONDRIAL BASIC AMINO ACIDS TRANSPORTER-RELATED"/>
    <property type="match status" value="1"/>
</dbReference>
<reference evidence="12" key="1">
    <citation type="journal article" date="2023" name="Mol. Biol. Evol.">
        <title>Third-Generation Sequencing Reveals the Adaptive Role of the Epigenome in Three Deep-Sea Polychaetes.</title>
        <authorList>
            <person name="Perez M."/>
            <person name="Aroh O."/>
            <person name="Sun Y."/>
            <person name="Lan Y."/>
            <person name="Juniper S.K."/>
            <person name="Young C.R."/>
            <person name="Angers B."/>
            <person name="Qian P.Y."/>
        </authorList>
    </citation>
    <scope>NUCLEOTIDE SEQUENCE</scope>
    <source>
        <strain evidence="12">R07B-5</strain>
    </source>
</reference>
<evidence type="ECO:0000256" key="11">
    <source>
        <dbReference type="SAM" id="Phobius"/>
    </source>
</evidence>
<dbReference type="PANTHER" id="PTHR45624:SF10">
    <property type="entry name" value="SLC (SOLUTE CARRIER) HOMOLOG"/>
    <property type="match status" value="1"/>
</dbReference>
<dbReference type="InterPro" id="IPR050567">
    <property type="entry name" value="Mitochondrial_Carrier"/>
</dbReference>
<evidence type="ECO:0000256" key="4">
    <source>
        <dbReference type="ARBA" id="ARBA00022692"/>
    </source>
</evidence>
<keyword evidence="6 11" id="KW-1133">Transmembrane helix</keyword>
<keyword evidence="13" id="KW-1185">Reference proteome</keyword>
<dbReference type="InterPro" id="IPR018108">
    <property type="entry name" value="MCP_transmembrane"/>
</dbReference>
<dbReference type="Gene3D" id="1.50.40.10">
    <property type="entry name" value="Mitochondrial carrier domain"/>
    <property type="match status" value="1"/>
</dbReference>
<evidence type="ECO:0000256" key="6">
    <source>
        <dbReference type="ARBA" id="ARBA00022989"/>
    </source>
</evidence>
<evidence type="ECO:0000256" key="5">
    <source>
        <dbReference type="ARBA" id="ARBA00022737"/>
    </source>
</evidence>
<gene>
    <name evidence="12" type="ORF">NP493_558g01033</name>
</gene>
<dbReference type="SUPFAM" id="SSF103506">
    <property type="entry name" value="Mitochondrial carrier"/>
    <property type="match status" value="1"/>
</dbReference>
<keyword evidence="3 10" id="KW-0813">Transport</keyword>
<comment type="caution">
    <text evidence="12">The sequence shown here is derived from an EMBL/GenBank/DDBJ whole genome shotgun (WGS) entry which is preliminary data.</text>
</comment>
<evidence type="ECO:0000256" key="8">
    <source>
        <dbReference type="ARBA" id="ARBA00023136"/>
    </source>
</evidence>
<dbReference type="GO" id="GO:0022857">
    <property type="term" value="F:transmembrane transporter activity"/>
    <property type="evidence" value="ECO:0007669"/>
    <property type="project" value="TreeGrafter"/>
</dbReference>
<evidence type="ECO:0000256" key="9">
    <source>
        <dbReference type="PROSITE-ProRule" id="PRU00282"/>
    </source>
</evidence>
<evidence type="ECO:0000256" key="1">
    <source>
        <dbReference type="ARBA" id="ARBA00004225"/>
    </source>
</evidence>
<evidence type="ECO:0000256" key="2">
    <source>
        <dbReference type="ARBA" id="ARBA00006375"/>
    </source>
</evidence>
<evidence type="ECO:0000256" key="10">
    <source>
        <dbReference type="RuleBase" id="RU000488"/>
    </source>
</evidence>
<feature type="transmembrane region" description="Helical" evidence="11">
    <location>
        <begin position="82"/>
        <end position="103"/>
    </location>
</feature>
<organism evidence="12 13">
    <name type="scientific">Ridgeia piscesae</name>
    <name type="common">Tubeworm</name>
    <dbReference type="NCBI Taxonomy" id="27915"/>
    <lineage>
        <taxon>Eukaryota</taxon>
        <taxon>Metazoa</taxon>
        <taxon>Spiralia</taxon>
        <taxon>Lophotrochozoa</taxon>
        <taxon>Annelida</taxon>
        <taxon>Polychaeta</taxon>
        <taxon>Sedentaria</taxon>
        <taxon>Canalipalpata</taxon>
        <taxon>Sabellida</taxon>
        <taxon>Siboglinidae</taxon>
        <taxon>Ridgeia</taxon>
    </lineage>
</organism>
<keyword evidence="7" id="KW-0496">Mitochondrion</keyword>